<feature type="region of interest" description="Disordered" evidence="17">
    <location>
        <begin position="587"/>
        <end position="609"/>
    </location>
</feature>
<feature type="modified residue" description="Phosphoserine; by host" evidence="15">
    <location>
        <position position="97"/>
    </location>
</feature>
<keyword evidence="5 15" id="KW-0235">DNA replication</keyword>
<evidence type="ECO:0000259" key="18">
    <source>
        <dbReference type="PROSITE" id="PS51206"/>
    </source>
</evidence>
<evidence type="ECO:0000256" key="8">
    <source>
        <dbReference type="ARBA" id="ARBA00022806"/>
    </source>
</evidence>
<evidence type="ECO:0000256" key="6">
    <source>
        <dbReference type="ARBA" id="ARBA00022741"/>
    </source>
</evidence>
<dbReference type="EMBL" id="MW602287">
    <property type="protein sequence ID" value="QWC92947.1"/>
    <property type="molecule type" value="Genomic_DNA"/>
</dbReference>
<evidence type="ECO:0000256" key="11">
    <source>
        <dbReference type="ARBA" id="ARBA00023235"/>
    </source>
</evidence>
<feature type="domain" description="SF3 helicase" evidence="18">
    <location>
        <begin position="415"/>
        <end position="565"/>
    </location>
</feature>
<dbReference type="GO" id="GO:0043138">
    <property type="term" value="F:3'-5' DNA helicase activity"/>
    <property type="evidence" value="ECO:0007669"/>
    <property type="project" value="UniProtKB-UniRule"/>
</dbReference>
<dbReference type="Gene3D" id="3.40.50.300">
    <property type="entry name" value="P-loop containing nucleotide triphosphate hydrolases"/>
    <property type="match status" value="1"/>
</dbReference>
<dbReference type="SUPFAM" id="SSF52540">
    <property type="entry name" value="P-loop containing nucleoside triphosphate hydrolases"/>
    <property type="match status" value="1"/>
</dbReference>
<evidence type="ECO:0000313" key="19">
    <source>
        <dbReference type="EMBL" id="AJA71479.1"/>
    </source>
</evidence>
<evidence type="ECO:0000313" key="24">
    <source>
        <dbReference type="EMBL" id="QWC92947.1"/>
    </source>
</evidence>
<dbReference type="Pfam" id="PF00524">
    <property type="entry name" value="PPV_E1_N"/>
    <property type="match status" value="1"/>
</dbReference>
<dbReference type="InterPro" id="IPR027417">
    <property type="entry name" value="P-loop_NTPase"/>
</dbReference>
<dbReference type="InterPro" id="IPR037102">
    <property type="entry name" value="Znf_lg_T-Ag_D1_dom_sf"/>
</dbReference>
<dbReference type="Gene3D" id="3.40.1310.10">
    <property type="match status" value="1"/>
</dbReference>
<evidence type="ECO:0000313" key="26">
    <source>
        <dbReference type="Proteomes" id="UP000180955"/>
    </source>
</evidence>
<proteinExistence type="inferred from homology"/>
<evidence type="ECO:0000256" key="9">
    <source>
        <dbReference type="ARBA" id="ARBA00022840"/>
    </source>
</evidence>
<dbReference type="Pfam" id="PF00519">
    <property type="entry name" value="PPV_E1_C"/>
    <property type="match status" value="1"/>
</dbReference>
<keyword evidence="11 15" id="KW-0413">Isomerase</keyword>
<evidence type="ECO:0000256" key="4">
    <source>
        <dbReference type="ARBA" id="ARBA00022562"/>
    </source>
</evidence>
<comment type="function">
    <text evidence="16">ATP-dependent DNA helicase required for initiation of viral DNA replication. It forms a complex with the viral E2 protein. The E1-E2 complex binds to the replication origin which contains binding sites for both proteins.</text>
</comment>
<evidence type="ECO:0000256" key="1">
    <source>
        <dbReference type="ARBA" id="ARBA00004147"/>
    </source>
</evidence>
<dbReference type="EMBL" id="MW602285">
    <property type="protein sequence ID" value="QWC92935.1"/>
    <property type="molecule type" value="Genomic_DNA"/>
</dbReference>
<comment type="PTM">
    <text evidence="15">Phosphorylated.</text>
</comment>
<dbReference type="Proteomes" id="UP000141466">
    <property type="component" value="Genome"/>
</dbReference>
<protein>
    <recommendedName>
        <fullName evidence="15 16">Replication protein E1</fullName>
        <ecNumber evidence="15 16">5.6.2.4</ecNumber>
    </recommendedName>
    <alternativeName>
        <fullName evidence="15">ATP-dependent helicase E1</fullName>
    </alternativeName>
    <alternativeName>
        <fullName evidence="15">DNA 3'-5' helicase E1</fullName>
    </alternativeName>
</protein>
<keyword evidence="6 15" id="KW-0547">Nucleotide-binding</keyword>
<dbReference type="GO" id="GO:0016817">
    <property type="term" value="F:hydrolase activity, acting on acid anhydrides"/>
    <property type="evidence" value="ECO:0007669"/>
    <property type="project" value="InterPro"/>
</dbReference>
<feature type="short sequence motif" description="Nuclear export signal" evidence="15">
    <location>
        <begin position="96"/>
        <end position="105"/>
    </location>
</feature>
<evidence type="ECO:0000313" key="25">
    <source>
        <dbReference type="Proteomes" id="UP000141466"/>
    </source>
</evidence>
<dbReference type="InterPro" id="IPR016393">
    <property type="entry name" value="Rep_E1_papillomaV"/>
</dbReference>
<name>W8ZCM3_9PAPI</name>
<accession>W8ZCM3</accession>
<dbReference type="PROSITE" id="PS51206">
    <property type="entry name" value="SF3_HELICASE_1"/>
    <property type="match status" value="1"/>
</dbReference>
<dbReference type="EC" id="5.6.2.4" evidence="15 16"/>
<comment type="caution">
    <text evidence="15">Lacks conserved residue(s) required for the propagation of feature annotation.</text>
</comment>
<evidence type="ECO:0000256" key="12">
    <source>
        <dbReference type="ARBA" id="ARBA00034617"/>
    </source>
</evidence>
<comment type="PTM">
    <text evidence="15">Sumoylated.</text>
</comment>
<evidence type="ECO:0000256" key="16">
    <source>
        <dbReference type="PIRNR" id="PIRNR003383"/>
    </source>
</evidence>
<feature type="compositionally biased region" description="Basic and acidic residues" evidence="17">
    <location>
        <begin position="125"/>
        <end position="135"/>
    </location>
</feature>
<keyword evidence="3 15" id="KW-0597">Phosphoprotein</keyword>
<evidence type="ECO:0000256" key="14">
    <source>
        <dbReference type="ARBA" id="ARBA00093297"/>
    </source>
</evidence>
<dbReference type="Pfam" id="PF20450">
    <property type="entry name" value="PPV_E1_DBD"/>
    <property type="match status" value="1"/>
</dbReference>
<dbReference type="Proteomes" id="UP000180955">
    <property type="component" value="Genome"/>
</dbReference>
<evidence type="ECO:0000256" key="5">
    <source>
        <dbReference type="ARBA" id="ARBA00022705"/>
    </source>
</evidence>
<evidence type="ECO:0000256" key="3">
    <source>
        <dbReference type="ARBA" id="ARBA00022553"/>
    </source>
</evidence>
<feature type="cross-link" description="Glycyl lysine isopeptide (Lys-Gly) (interchain with G-Cter in SUMO)" evidence="15">
    <location>
        <position position="522"/>
    </location>
</feature>
<evidence type="ECO:0000313" key="20">
    <source>
        <dbReference type="EMBL" id="CDN67541.1"/>
    </source>
</evidence>
<reference evidence="21" key="2">
    <citation type="submission" date="2014-06" db="EMBL/GenBank/DDBJ databases">
        <title>Genomic characterization of papillomaviruses infecting hamsters.</title>
        <authorList>
            <person name="Kocjan B.J."/>
            <person name="Hosnjak L."/>
            <person name="Racnik J."/>
            <person name="Poljak M."/>
        </authorList>
    </citation>
    <scope>NUCLEOTIDE SEQUENCE [LARGE SCALE GENOMIC DNA]</scope>
    <source>
        <strain evidence="21">APV34</strain>
    </source>
</reference>
<dbReference type="EMBL" id="KP099578">
    <property type="protein sequence ID" value="AJA71479.1"/>
    <property type="molecule type" value="Genomic_DNA"/>
</dbReference>
<evidence type="ECO:0000256" key="10">
    <source>
        <dbReference type="ARBA" id="ARBA00023125"/>
    </source>
</evidence>
<evidence type="ECO:0000256" key="15">
    <source>
        <dbReference type="HAMAP-Rule" id="MF_04000"/>
    </source>
</evidence>
<evidence type="ECO:0000256" key="17">
    <source>
        <dbReference type="SAM" id="MobiDB-lite"/>
    </source>
</evidence>
<evidence type="ECO:0000256" key="13">
    <source>
        <dbReference type="ARBA" id="ARBA00048988"/>
    </source>
</evidence>
<dbReference type="Proteomes" id="UP000166373">
    <property type="component" value="Genome"/>
</dbReference>
<dbReference type="EMBL" id="LM653111">
    <property type="protein sequence ID" value="CDX10176.1"/>
    <property type="molecule type" value="Genomic_DNA"/>
</dbReference>
<keyword evidence="10 15" id="KW-0238">DNA-binding</keyword>
<comment type="similarity">
    <text evidence="15 16">Belongs to the papillomaviridae E1 protein family.</text>
</comment>
<dbReference type="EMBL" id="MW602286">
    <property type="protein sequence ID" value="QWC92941.1"/>
    <property type="molecule type" value="Genomic_DNA"/>
</dbReference>
<gene>
    <name evidence="15 20" type="primary">E1</name>
</gene>
<keyword evidence="15" id="KW-0832">Ubl conjugation</keyword>
<dbReference type="GO" id="GO:0003677">
    <property type="term" value="F:DNA binding"/>
    <property type="evidence" value="ECO:0007669"/>
    <property type="project" value="UniProtKB-UniRule"/>
</dbReference>
<evidence type="ECO:0000256" key="2">
    <source>
        <dbReference type="ARBA" id="ARBA00022518"/>
    </source>
</evidence>
<organism evidence="20 26">
    <name type="scientific">Phodopus sungorus papillomavirus 1</name>
    <dbReference type="NCBI Taxonomy" id="1487796"/>
    <lineage>
        <taxon>Viruses</taxon>
        <taxon>Monodnaviria</taxon>
        <taxon>Shotokuvirae</taxon>
        <taxon>Cossaviricota</taxon>
        <taxon>Papovaviricetes</taxon>
        <taxon>Zurhausenvirales</taxon>
        <taxon>Papillomaviridae</taxon>
        <taxon>Firstpapillomavirinae</taxon>
        <taxon>Pipapillomavirus</taxon>
        <taxon>Pipapillomavirus 1</taxon>
    </lineage>
</organism>
<evidence type="ECO:0000313" key="21">
    <source>
        <dbReference type="EMBL" id="CDX10176.1"/>
    </source>
</evidence>
<dbReference type="HAMAP" id="MF_04000">
    <property type="entry name" value="PPV_E1"/>
    <property type="match status" value="1"/>
</dbReference>
<dbReference type="GO" id="GO:0042025">
    <property type="term" value="C:host cell nucleus"/>
    <property type="evidence" value="ECO:0007669"/>
    <property type="project" value="UniProtKB-SubCell"/>
</dbReference>
<evidence type="ECO:0000256" key="7">
    <source>
        <dbReference type="ARBA" id="ARBA00022801"/>
    </source>
</evidence>
<comment type="function">
    <text evidence="14 15">ATP-dependent DNA 3'-5' helicase required for initiation of viral DNA replication. It forms a complex with the viral E2 protein. The E1-E2 complex binds to the replication origin which contains binding sites for both proteins. During the initial step, a dimer of E1 interacts with a dimer of protein E2 leading to a complex that binds the viral origin of replication with high specificity. Then, a second dimer of E1 displaces the E2 dimer in an ATP-dependent manner to form the E1 tetramer. Following this, two E1 monomers are added to each half of the site, which results in the formation of two E1 trimers on the viral ori. Subsequently, two hexamers will be created. The double hexamer acts as a bi-directional helicase machinery and unwinds the viral DNA and then recruits the host DNA polymerase to start replication.</text>
</comment>
<comment type="catalytic activity">
    <reaction evidence="12 15">
        <text>Couples ATP hydrolysis with the unwinding of duplex DNA by translocating in the 3'-5' direction.</text>
        <dbReference type="EC" id="5.6.2.4"/>
    </reaction>
</comment>
<evidence type="ECO:0000313" key="23">
    <source>
        <dbReference type="EMBL" id="QWC92941.1"/>
    </source>
</evidence>
<feature type="region of interest" description="Disordered" evidence="17">
    <location>
        <begin position="112"/>
        <end position="152"/>
    </location>
</feature>
<reference evidence="22" key="4">
    <citation type="journal article" date="2021" name="Viruses">
        <title>First Report of Phodopus sungorus Papillomavirus Type 1 Infection in Roborovski Hamsters (Phodopus roborovskii).</title>
        <authorList>
            <person name="Gimpelj Domjanic G."/>
            <person name="Hosnjak L."/>
            <person name="Lunar M.M."/>
            <person name="Skubic L."/>
            <person name="Zorec T.M."/>
            <person name="Racnik J."/>
            <person name="Cigler B."/>
            <person name="Poljak M."/>
        </authorList>
    </citation>
    <scope>NUCLEOTIDE SEQUENCE</scope>
    <source>
        <strain evidence="24">APV475</strain>
        <strain evidence="23">APV480</strain>
        <strain evidence="22">APV516</strain>
    </source>
</reference>
<keyword evidence="8 15" id="KW-0347">Helicase</keyword>
<comment type="subcellular location">
    <subcellularLocation>
        <location evidence="1 15">Host nucleus</location>
    </subcellularLocation>
</comment>
<reference evidence="20 26" key="1">
    <citation type="journal article" date="2014" name="Genome Announc.">
        <title>Complete Genome Sequence of Phodopus sungorus Papillomavirus Type 1 (PsPV1), a Novel Member of the Pipapillomavirus Genus, Isolated from a Siberian Hamster.</title>
        <authorList>
            <person name="Kocjan B.J."/>
            <person name="Hosnjak L."/>
            <person name="Racnik J."/>
            <person name="Zadravec M."/>
            <person name="Poljak M."/>
        </authorList>
    </citation>
    <scope>NUCLEOTIDE SEQUENCE [LARGE SCALE GENOMIC DNA]</scope>
</reference>
<feature type="short sequence motif" description="Nuclear localization signal" evidence="15">
    <location>
        <begin position="78"/>
        <end position="80"/>
    </location>
</feature>
<dbReference type="InterPro" id="IPR014015">
    <property type="entry name" value="Helicase_SF3_DNA-vir"/>
</dbReference>
<evidence type="ECO:0000313" key="22">
    <source>
        <dbReference type="EMBL" id="QWC92935.1"/>
    </source>
</evidence>
<keyword evidence="7 15" id="KW-0378">Hydrolase</keyword>
<dbReference type="GO" id="GO:0005524">
    <property type="term" value="F:ATP binding"/>
    <property type="evidence" value="ECO:0007669"/>
    <property type="project" value="UniProtKB-UniRule"/>
</dbReference>
<dbReference type="InterPro" id="IPR046832">
    <property type="entry name" value="PPV_E1_DBD"/>
</dbReference>
<dbReference type="Gene3D" id="1.10.10.510">
    <property type="entry name" value="Zinc finger, large T-antigen D1 domain"/>
    <property type="match status" value="1"/>
</dbReference>
<dbReference type="InterPro" id="IPR001177">
    <property type="entry name" value="PPV_DNA_helicase_E1_C"/>
</dbReference>
<dbReference type="GO" id="GO:0006260">
    <property type="term" value="P:DNA replication"/>
    <property type="evidence" value="ECO:0007669"/>
    <property type="project" value="UniProtKB-UniRule"/>
</dbReference>
<dbReference type="PIRSF" id="PIRSF003383">
    <property type="entry name" value="Rep_E1_papillomaV"/>
    <property type="match status" value="1"/>
</dbReference>
<dbReference type="InterPro" id="IPR014000">
    <property type="entry name" value="PPV_DNA_helicase_E1_N"/>
</dbReference>
<comment type="catalytic activity">
    <reaction evidence="13 15 16">
        <text>ATP + H2O = ADP + phosphate + H(+)</text>
        <dbReference type="Rhea" id="RHEA:13065"/>
        <dbReference type="ChEBI" id="CHEBI:15377"/>
        <dbReference type="ChEBI" id="CHEBI:15378"/>
        <dbReference type="ChEBI" id="CHEBI:30616"/>
        <dbReference type="ChEBI" id="CHEBI:43474"/>
        <dbReference type="ChEBI" id="CHEBI:456216"/>
        <dbReference type="EC" id="5.6.2.4"/>
    </reaction>
</comment>
<keyword evidence="4 15" id="KW-1048">Host nucleus</keyword>
<keyword evidence="2 15" id="KW-0244">Early protein</keyword>
<dbReference type="SUPFAM" id="SSF55464">
    <property type="entry name" value="Origin of replication-binding domain, RBD-like"/>
    <property type="match status" value="1"/>
</dbReference>
<dbReference type="InterPro" id="IPR046935">
    <property type="entry name" value="PPV_E1_DBD_sf"/>
</dbReference>
<keyword evidence="9 15" id="KW-0067">ATP-binding</keyword>
<feature type="binding site" evidence="15">
    <location>
        <begin position="441"/>
        <end position="448"/>
    </location>
    <ligand>
        <name>ATP</name>
        <dbReference type="ChEBI" id="CHEBI:30616"/>
    </ligand>
</feature>
<keyword evidence="15" id="KW-1017">Isopeptide bond</keyword>
<sequence>MADKEGTDGGEGYSGWYIVSEAECADGDDSLEDLEALFDQSTQESTFIDTDEVDQGNSLSLFQQQLFQDDEEQLASLKRKYAATPSKEQSLDIATLSPRLASVSISPRSRTSKKKLFQDSGLGHETQDSASREETQEVLSLPLFSEPSSGTENADTALLRSSNVFATCLARFKTAFGCSFAELTRQYKSDKTCSPHWVVTVFGAPEAMVEAAKLALPTHCAYCQMSAAYADSRRVILLLVEFKASKSRETLRKLLSAMFGVDESLVIAEPPKERSVLSALFFYKKVMFPNSGTFQSGQMPEWIAKQTLVEHQAASAESFDLSAMIQWAYDNDYVDESQVAYNYALYAEADANAEAFLKSNCQAKYVKDCCTMVRLYKRQEMREMSMGQWVKKCCESVDEEGDWKVIAGFLRYQGVNVVMLLSALRHLFLGTPKKHCLVIYGPSDTGKSYFCNSLVTFLRGKVISFMNSKSQFWLQPLIDSKIGFLDDATSACWQFMDVYMRNALDGNPISLDMKHRAPTQVKLPPLLVTTNVDVLANDAYRFLHSRLQVFAFERPMPFDEDGNPQFPLTKANWRSFFTRLGKQLGLQDEEDADPDRAFRCSARSDSQPN</sequence>
<dbReference type="EMBL" id="HG939559">
    <property type="protein sequence ID" value="CDN67541.1"/>
    <property type="molecule type" value="Genomic_DNA"/>
</dbReference>
<comment type="subunit">
    <text evidence="15">Can form hexamers. Interacts with E2 protein; this interaction increases E1 DNA binding specificity. Interacts with host DNA polymerase subunit POLA2. Interacts with host single stranded DNA-binding protein RPA1. Interacts with host TOP1; this interaction stimulates the enzymatic activity of TOP1.</text>
</comment>
<reference evidence="19 25" key="3">
    <citation type="submission" date="2014-11" db="EMBL/GenBank/DDBJ databases">
        <title>Genomic characterization of papillomaviruses infecting hamsters.</title>
        <authorList>
            <person name="Kocjan B.J."/>
            <person name="Hosnjak L."/>
            <person name="Racnik J."/>
            <person name="M P."/>
        </authorList>
    </citation>
    <scope>NUCLEOTIDE SEQUENCE [LARGE SCALE GENOMIC DNA]</scope>
    <source>
        <strain evidence="19">APV105</strain>
    </source>
</reference>